<dbReference type="Pfam" id="PF02223">
    <property type="entry name" value="Thymidylate_kin"/>
    <property type="match status" value="1"/>
</dbReference>
<dbReference type="AlphaFoldDB" id="A0A4V6NB55"/>
<proteinExistence type="inferred from homology"/>
<evidence type="ECO:0000256" key="2">
    <source>
        <dbReference type="ARBA" id="ARBA00012980"/>
    </source>
</evidence>
<comment type="catalytic activity">
    <reaction evidence="9 11">
        <text>dTMP + ATP = dTDP + ADP</text>
        <dbReference type="Rhea" id="RHEA:13517"/>
        <dbReference type="ChEBI" id="CHEBI:30616"/>
        <dbReference type="ChEBI" id="CHEBI:58369"/>
        <dbReference type="ChEBI" id="CHEBI:63528"/>
        <dbReference type="ChEBI" id="CHEBI:456216"/>
        <dbReference type="EC" id="2.7.4.9"/>
    </reaction>
</comment>
<protein>
    <recommendedName>
        <fullName evidence="3 11">Thymidylate kinase</fullName>
        <ecNumber evidence="2 11">2.7.4.9</ecNumber>
    </recommendedName>
    <alternativeName>
        <fullName evidence="11">dTMP kinase</fullName>
    </alternativeName>
</protein>
<dbReference type="InterPro" id="IPR039430">
    <property type="entry name" value="Thymidylate_kin-like_dom"/>
</dbReference>
<keyword evidence="7 11" id="KW-0418">Kinase</keyword>
<keyword evidence="6 11" id="KW-0547">Nucleotide-binding</keyword>
<evidence type="ECO:0000256" key="8">
    <source>
        <dbReference type="ARBA" id="ARBA00022840"/>
    </source>
</evidence>
<dbReference type="PROSITE" id="PS01331">
    <property type="entry name" value="THYMIDYLATE_KINASE"/>
    <property type="match status" value="1"/>
</dbReference>
<keyword evidence="4 11" id="KW-0808">Transferase</keyword>
<dbReference type="GO" id="GO:0006227">
    <property type="term" value="P:dUDP biosynthetic process"/>
    <property type="evidence" value="ECO:0007669"/>
    <property type="project" value="TreeGrafter"/>
</dbReference>
<dbReference type="SUPFAM" id="SSF52540">
    <property type="entry name" value="P-loop containing nucleoside triphosphate hydrolases"/>
    <property type="match status" value="1"/>
</dbReference>
<evidence type="ECO:0000313" key="14">
    <source>
        <dbReference type="Proteomes" id="UP000295244"/>
    </source>
</evidence>
<dbReference type="FunFam" id="3.40.50.300:FF:000225">
    <property type="entry name" value="Thymidylate kinase"/>
    <property type="match status" value="1"/>
</dbReference>
<evidence type="ECO:0000313" key="13">
    <source>
        <dbReference type="EMBL" id="TCJ20592.1"/>
    </source>
</evidence>
<keyword evidence="14" id="KW-1185">Reference proteome</keyword>
<evidence type="ECO:0000256" key="3">
    <source>
        <dbReference type="ARBA" id="ARBA00017144"/>
    </source>
</evidence>
<dbReference type="Gene3D" id="3.40.50.300">
    <property type="entry name" value="P-loop containing nucleotide triphosphate hydrolases"/>
    <property type="match status" value="1"/>
</dbReference>
<dbReference type="InterPro" id="IPR018095">
    <property type="entry name" value="Thymidylate_kin_CS"/>
</dbReference>
<dbReference type="CDD" id="cd01672">
    <property type="entry name" value="TMPK"/>
    <property type="match status" value="1"/>
</dbReference>
<reference evidence="13 14" key="1">
    <citation type="submission" date="2019-03" db="EMBL/GenBank/DDBJ databases">
        <title>Whole genome sequence of a novel Rubrobacter taiwanensis strain, isolated from Yellowstone National Park.</title>
        <authorList>
            <person name="Freed S."/>
            <person name="Ramaley R.F."/>
            <person name="Kyndt J.A."/>
        </authorList>
    </citation>
    <scope>NUCLEOTIDE SEQUENCE [LARGE SCALE GENOMIC DNA]</scope>
    <source>
        <strain evidence="13 14">Yellowstone</strain>
    </source>
</reference>
<dbReference type="PANTHER" id="PTHR10344">
    <property type="entry name" value="THYMIDYLATE KINASE"/>
    <property type="match status" value="1"/>
</dbReference>
<organism evidence="13 14">
    <name type="scientific">Rubrobacter taiwanensis</name>
    <dbReference type="NCBI Taxonomy" id="185139"/>
    <lineage>
        <taxon>Bacteria</taxon>
        <taxon>Bacillati</taxon>
        <taxon>Actinomycetota</taxon>
        <taxon>Rubrobacteria</taxon>
        <taxon>Rubrobacterales</taxon>
        <taxon>Rubrobacteraceae</taxon>
        <taxon>Rubrobacter</taxon>
    </lineage>
</organism>
<keyword evidence="5 11" id="KW-0545">Nucleotide biosynthesis</keyword>
<comment type="caution">
    <text evidence="11">Lacks conserved residue(s) required for the propagation of feature annotation.</text>
</comment>
<dbReference type="EMBL" id="SKBU01000002">
    <property type="protein sequence ID" value="TCJ20592.1"/>
    <property type="molecule type" value="Genomic_DNA"/>
</dbReference>
<sequence>MAASRGIFVTVEGLDFSGKSTLVGNLKRLLPEFHFTREPGGSPAAERIRELLLDPELEMDSLTEAYLYAAARADHTRRDIIPHLRSGRGVICERYLDSSLAYQGYGRGLGVELVRRLNGFAVGDLRPDVTFYLKLSAAARARRTRRRLDRLEAGGSEFMRRVEAGFEELVKREPDRFRVLDAERPPEELAALVHREISGLRRG</sequence>
<dbReference type="GO" id="GO:0006235">
    <property type="term" value="P:dTTP biosynthetic process"/>
    <property type="evidence" value="ECO:0007669"/>
    <property type="project" value="UniProtKB-UniRule"/>
</dbReference>
<accession>A0A4V6NB55</accession>
<dbReference type="GO" id="GO:0004798">
    <property type="term" value="F:dTMP kinase activity"/>
    <property type="evidence" value="ECO:0007669"/>
    <property type="project" value="UniProtKB-UniRule"/>
</dbReference>
<evidence type="ECO:0000256" key="6">
    <source>
        <dbReference type="ARBA" id="ARBA00022741"/>
    </source>
</evidence>
<comment type="caution">
    <text evidence="13">The sequence shown here is derived from an EMBL/GenBank/DDBJ whole genome shotgun (WGS) entry which is preliminary data.</text>
</comment>
<dbReference type="HAMAP" id="MF_00165">
    <property type="entry name" value="Thymidylate_kinase"/>
    <property type="match status" value="1"/>
</dbReference>
<dbReference type="NCBIfam" id="TIGR00041">
    <property type="entry name" value="DTMP_kinase"/>
    <property type="match status" value="1"/>
</dbReference>
<dbReference type="GO" id="GO:0006233">
    <property type="term" value="P:dTDP biosynthetic process"/>
    <property type="evidence" value="ECO:0007669"/>
    <property type="project" value="InterPro"/>
</dbReference>
<evidence type="ECO:0000256" key="5">
    <source>
        <dbReference type="ARBA" id="ARBA00022727"/>
    </source>
</evidence>
<dbReference type="Proteomes" id="UP000295244">
    <property type="component" value="Unassembled WGS sequence"/>
</dbReference>
<evidence type="ECO:0000256" key="11">
    <source>
        <dbReference type="HAMAP-Rule" id="MF_00165"/>
    </source>
</evidence>
<dbReference type="InterPro" id="IPR027417">
    <property type="entry name" value="P-loop_NTPase"/>
</dbReference>
<dbReference type="GO" id="GO:0005829">
    <property type="term" value="C:cytosol"/>
    <property type="evidence" value="ECO:0007669"/>
    <property type="project" value="TreeGrafter"/>
</dbReference>
<name>A0A4V6NB55_9ACTN</name>
<evidence type="ECO:0000256" key="7">
    <source>
        <dbReference type="ARBA" id="ARBA00022777"/>
    </source>
</evidence>
<comment type="similarity">
    <text evidence="1 11">Belongs to the thymidylate kinase family.</text>
</comment>
<evidence type="ECO:0000256" key="1">
    <source>
        <dbReference type="ARBA" id="ARBA00009776"/>
    </source>
</evidence>
<evidence type="ECO:0000256" key="4">
    <source>
        <dbReference type="ARBA" id="ARBA00022679"/>
    </source>
</evidence>
<gene>
    <name evidence="11 13" type="primary">tmk</name>
    <name evidence="13" type="ORF">E0L93_00840</name>
</gene>
<evidence type="ECO:0000259" key="12">
    <source>
        <dbReference type="Pfam" id="PF02223"/>
    </source>
</evidence>
<dbReference type="EC" id="2.7.4.9" evidence="2 11"/>
<dbReference type="OrthoDB" id="9774907at2"/>
<comment type="function">
    <text evidence="10 11">Phosphorylation of dTMP to form dTDP in both de novo and salvage pathways of dTTP synthesis.</text>
</comment>
<feature type="domain" description="Thymidylate kinase-like" evidence="12">
    <location>
        <begin position="11"/>
        <end position="190"/>
    </location>
</feature>
<evidence type="ECO:0000256" key="10">
    <source>
        <dbReference type="ARBA" id="ARBA00057735"/>
    </source>
</evidence>
<dbReference type="PANTHER" id="PTHR10344:SF4">
    <property type="entry name" value="UMP-CMP KINASE 2, MITOCHONDRIAL"/>
    <property type="match status" value="1"/>
</dbReference>
<dbReference type="InterPro" id="IPR018094">
    <property type="entry name" value="Thymidylate_kinase"/>
</dbReference>
<dbReference type="GO" id="GO:0005524">
    <property type="term" value="F:ATP binding"/>
    <property type="evidence" value="ECO:0007669"/>
    <property type="project" value="UniProtKB-UniRule"/>
</dbReference>
<evidence type="ECO:0000256" key="9">
    <source>
        <dbReference type="ARBA" id="ARBA00048743"/>
    </source>
</evidence>
<keyword evidence="8 11" id="KW-0067">ATP-binding</keyword>